<dbReference type="EMBL" id="QZWG01000014">
    <property type="protein sequence ID" value="RZB69999.1"/>
    <property type="molecule type" value="Genomic_DNA"/>
</dbReference>
<evidence type="ECO:0000313" key="2">
    <source>
        <dbReference type="EMBL" id="RZB69999.1"/>
    </source>
</evidence>
<dbReference type="EMBL" id="QZWG01000014">
    <property type="protein sequence ID" value="RZB69998.1"/>
    <property type="molecule type" value="Genomic_DNA"/>
</dbReference>
<dbReference type="Proteomes" id="UP000289340">
    <property type="component" value="Chromosome 14"/>
</dbReference>
<comment type="caution">
    <text evidence="2">The sequence shown here is derived from an EMBL/GenBank/DDBJ whole genome shotgun (WGS) entry which is preliminary data.</text>
</comment>
<name>A0A445H8S3_GLYSO</name>
<dbReference type="Pfam" id="PF14223">
    <property type="entry name" value="Retrotran_gag_2"/>
    <property type="match status" value="1"/>
</dbReference>
<evidence type="ECO:0000313" key="1">
    <source>
        <dbReference type="EMBL" id="RZB69998.1"/>
    </source>
</evidence>
<protein>
    <submittedName>
        <fullName evidence="1">Retrovirus-related Pol polyprotein from transposon TNT 1-94 isoform A</fullName>
    </submittedName>
    <submittedName>
        <fullName evidence="2">Retrovirus-related Pol polyprotein from transposon TNT 1-94 isoform B</fullName>
    </submittedName>
</protein>
<organism evidence="2 3">
    <name type="scientific">Glycine soja</name>
    <name type="common">Wild soybean</name>
    <dbReference type="NCBI Taxonomy" id="3848"/>
    <lineage>
        <taxon>Eukaryota</taxon>
        <taxon>Viridiplantae</taxon>
        <taxon>Streptophyta</taxon>
        <taxon>Embryophyta</taxon>
        <taxon>Tracheophyta</taxon>
        <taxon>Spermatophyta</taxon>
        <taxon>Magnoliopsida</taxon>
        <taxon>eudicotyledons</taxon>
        <taxon>Gunneridae</taxon>
        <taxon>Pentapetalae</taxon>
        <taxon>rosids</taxon>
        <taxon>fabids</taxon>
        <taxon>Fabales</taxon>
        <taxon>Fabaceae</taxon>
        <taxon>Papilionoideae</taxon>
        <taxon>50 kb inversion clade</taxon>
        <taxon>NPAAA clade</taxon>
        <taxon>indigoferoid/millettioid clade</taxon>
        <taxon>Phaseoleae</taxon>
        <taxon>Glycine</taxon>
        <taxon>Glycine subgen. Soja</taxon>
    </lineage>
</organism>
<dbReference type="AlphaFoldDB" id="A0A445H8S3"/>
<keyword evidence="3" id="KW-1185">Reference proteome</keyword>
<evidence type="ECO:0000313" key="3">
    <source>
        <dbReference type="Proteomes" id="UP000289340"/>
    </source>
</evidence>
<sequence length="177" mass="20970">MAEIVGPRLYCCCNCRNQVSLHDDIIAKTFQNTIQDLLVPQGLDQALEDERPASINETEWTKSQRRAVNTIRLALSPEIKHNVLKETTPKALWEKLENIYVSKLLTNRLCLKMELYQFKMEMRGDLHDHINKFNQLVSQLLNADDKLFDESRRCYCWSHYQGHSKLWFKRCLWEDQL</sequence>
<accession>A0A445H8S3</accession>
<reference evidence="2 3" key="1">
    <citation type="submission" date="2018-09" db="EMBL/GenBank/DDBJ databases">
        <title>A high-quality reference genome of wild soybean provides a powerful tool to mine soybean genomes.</title>
        <authorList>
            <person name="Xie M."/>
            <person name="Chung C.Y.L."/>
            <person name="Li M.-W."/>
            <person name="Wong F.-L."/>
            <person name="Chan T.-F."/>
            <person name="Lam H.-M."/>
        </authorList>
    </citation>
    <scope>NUCLEOTIDE SEQUENCE [LARGE SCALE GENOMIC DNA]</scope>
    <source>
        <strain evidence="3">cv. W05</strain>
        <tissue evidence="2">Hypocotyl of etiolated seedlings</tissue>
    </source>
</reference>
<proteinExistence type="predicted"/>
<gene>
    <name evidence="2" type="ORF">D0Y65_039356</name>
</gene>